<evidence type="ECO:0000313" key="3">
    <source>
        <dbReference type="Proteomes" id="UP000231586"/>
    </source>
</evidence>
<protein>
    <submittedName>
        <fullName evidence="2">Uncharacterized protein</fullName>
    </submittedName>
</protein>
<comment type="caution">
    <text evidence="2">The sequence shown here is derived from an EMBL/GenBank/DDBJ whole genome shotgun (WGS) entry which is preliminary data.</text>
</comment>
<sequence length="116" mass="11971">MTRCRRDRLRWSVPSGASDGVGSLAVRGSADAVLSSSVVRGVGGGGRDAQRPWTVRDSLAPSAGVGRPDALGSVENGADAAITHRRRVSMGTEDETKGGVGALVDKGAEQAKKYNH</sequence>
<dbReference type="Proteomes" id="UP000231586">
    <property type="component" value="Unassembled WGS sequence"/>
</dbReference>
<feature type="compositionally biased region" description="Basic and acidic residues" evidence="1">
    <location>
        <begin position="106"/>
        <end position="116"/>
    </location>
</feature>
<proteinExistence type="predicted"/>
<evidence type="ECO:0000256" key="1">
    <source>
        <dbReference type="SAM" id="MobiDB-lite"/>
    </source>
</evidence>
<organism evidence="2 3">
    <name type="scientific">Luteimicrobium subarcticum</name>
    <dbReference type="NCBI Taxonomy" id="620910"/>
    <lineage>
        <taxon>Bacteria</taxon>
        <taxon>Bacillati</taxon>
        <taxon>Actinomycetota</taxon>
        <taxon>Actinomycetes</taxon>
        <taxon>Micrococcales</taxon>
        <taxon>Luteimicrobium</taxon>
    </lineage>
</organism>
<feature type="region of interest" description="Disordered" evidence="1">
    <location>
        <begin position="40"/>
        <end position="116"/>
    </location>
</feature>
<dbReference type="EMBL" id="PGTZ01000009">
    <property type="protein sequence ID" value="PJI91104.1"/>
    <property type="molecule type" value="Genomic_DNA"/>
</dbReference>
<evidence type="ECO:0000313" key="2">
    <source>
        <dbReference type="EMBL" id="PJI91104.1"/>
    </source>
</evidence>
<gene>
    <name evidence="2" type="ORF">CLV34_2371</name>
</gene>
<name>A0A2M8WJJ5_9MICO</name>
<feature type="region of interest" description="Disordered" evidence="1">
    <location>
        <begin position="1"/>
        <end position="21"/>
    </location>
</feature>
<keyword evidence="3" id="KW-1185">Reference proteome</keyword>
<reference evidence="2 3" key="1">
    <citation type="submission" date="2017-11" db="EMBL/GenBank/DDBJ databases">
        <title>Genomic Encyclopedia of Archaeal and Bacterial Type Strains, Phase II (KMG-II): From Individual Species to Whole Genera.</title>
        <authorList>
            <person name="Goeker M."/>
        </authorList>
    </citation>
    <scope>NUCLEOTIDE SEQUENCE [LARGE SCALE GENOMIC DNA]</scope>
    <source>
        <strain evidence="2 3">DSM 22413</strain>
    </source>
</reference>
<dbReference type="AlphaFoldDB" id="A0A2M8WJJ5"/>
<accession>A0A2M8WJJ5</accession>